<feature type="compositionally biased region" description="Acidic residues" evidence="1">
    <location>
        <begin position="216"/>
        <end position="226"/>
    </location>
</feature>
<dbReference type="GeneID" id="20531046"/>
<evidence type="ECO:0000256" key="1">
    <source>
        <dbReference type="SAM" id="MobiDB-lite"/>
    </source>
</evidence>
<evidence type="ECO:0000259" key="2">
    <source>
        <dbReference type="Pfam" id="PF25376"/>
    </source>
</evidence>
<evidence type="ECO:0000259" key="3">
    <source>
        <dbReference type="Pfam" id="PF25378"/>
    </source>
</evidence>
<dbReference type="PANTHER" id="PTHR22808">
    <property type="entry name" value="NCL1 YEAST -RELATED NOL1/NOP2/FMU SUN DOMAIN-CONTAINING"/>
    <property type="match status" value="1"/>
</dbReference>
<dbReference type="RefSeq" id="XP_009498338.1">
    <property type="nucleotide sequence ID" value="XM_009500063.1"/>
</dbReference>
<dbReference type="Pfam" id="PF25376">
    <property type="entry name" value="Pre-PUA_NSUN2"/>
    <property type="match status" value="1"/>
</dbReference>
<feature type="compositionally biased region" description="Low complexity" evidence="1">
    <location>
        <begin position="204"/>
        <end position="215"/>
    </location>
</feature>
<gene>
    <name evidence="4" type="ORF">H696_06321</name>
</gene>
<evidence type="ECO:0000313" key="4">
    <source>
        <dbReference type="EMBL" id="KCV67257.1"/>
    </source>
</evidence>
<protein>
    <submittedName>
        <fullName evidence="4">Uncharacterized protein</fullName>
    </submittedName>
</protein>
<dbReference type="GO" id="GO:0001510">
    <property type="term" value="P:RNA methylation"/>
    <property type="evidence" value="ECO:0007669"/>
    <property type="project" value="InterPro"/>
</dbReference>
<keyword evidence="5" id="KW-1185">Reference proteome</keyword>
<reference evidence="4" key="1">
    <citation type="submission" date="2013-04" db="EMBL/GenBank/DDBJ databases">
        <title>The Genome Sequence of Fonticula alba ATCC 38817.</title>
        <authorList>
            <consortium name="The Broad Institute Genomics Platform"/>
            <person name="Russ C."/>
            <person name="Cuomo C."/>
            <person name="Burger G."/>
            <person name="Gray M.W."/>
            <person name="Holland P.W.H."/>
            <person name="King N."/>
            <person name="Lang F.B.F."/>
            <person name="Roger A.J."/>
            <person name="Ruiz-Trillo I."/>
            <person name="Brown M."/>
            <person name="Walker B."/>
            <person name="Young S."/>
            <person name="Zeng Q."/>
            <person name="Gargeya S."/>
            <person name="Fitzgerald M."/>
            <person name="Haas B."/>
            <person name="Abouelleil A."/>
            <person name="Allen A.W."/>
            <person name="Alvarado L."/>
            <person name="Arachchi H.M."/>
            <person name="Berlin A.M."/>
            <person name="Chapman S.B."/>
            <person name="Gainer-Dewar J."/>
            <person name="Goldberg J."/>
            <person name="Griggs A."/>
            <person name="Gujja S."/>
            <person name="Hansen M."/>
            <person name="Howarth C."/>
            <person name="Imamovic A."/>
            <person name="Ireland A."/>
            <person name="Larimer J."/>
            <person name="McCowan C."/>
            <person name="Murphy C."/>
            <person name="Pearson M."/>
            <person name="Poon T.W."/>
            <person name="Priest M."/>
            <person name="Roberts A."/>
            <person name="Saif S."/>
            <person name="Shea T."/>
            <person name="Sisk P."/>
            <person name="Sykes S."/>
            <person name="Wortman J."/>
            <person name="Nusbaum C."/>
            <person name="Birren B."/>
        </authorList>
    </citation>
    <scope>NUCLEOTIDE SEQUENCE [LARGE SCALE GENOMIC DNA]</scope>
    <source>
        <strain evidence="4">ATCC 38817</strain>
    </source>
</reference>
<proteinExistence type="predicted"/>
<name>A0A058Z136_FONAL</name>
<dbReference type="InterPro" id="IPR023267">
    <property type="entry name" value="RCMT"/>
</dbReference>
<dbReference type="STRING" id="691883.A0A058Z136"/>
<feature type="domain" description="RNA cytosine-C(5)-methyltransferase NSUN2-like pre-PUA" evidence="2">
    <location>
        <begin position="2"/>
        <end position="85"/>
    </location>
</feature>
<sequence>KYYDFKSVNYDQFHSRSPIGATKLRNLLYCTKPVHDLIRAWDAQRLRLMFAGVKLLSRHDANTQNPSPDNCIYRLTQDAVRLLAPAHLGRTPLPLTFDDTIMLLTNESVLLADLSAQVQRSLVDHPHGGCVFMFTPSPTSCGTVCPMYFSGWRGKSSAIILANKKEKESLVWRVDPENALAHVQNARDNHEELRRTIAAKRKAAANAAAEAPAPATEEDGMPAEQD</sequence>
<feature type="non-terminal residue" evidence="4">
    <location>
        <position position="1"/>
    </location>
</feature>
<dbReference type="GO" id="GO:0008173">
    <property type="term" value="F:RNA methyltransferase activity"/>
    <property type="evidence" value="ECO:0007669"/>
    <property type="project" value="InterPro"/>
</dbReference>
<dbReference type="Proteomes" id="UP000030693">
    <property type="component" value="Unassembled WGS sequence"/>
</dbReference>
<dbReference type="AlphaFoldDB" id="A0A058Z136"/>
<evidence type="ECO:0000313" key="5">
    <source>
        <dbReference type="Proteomes" id="UP000030693"/>
    </source>
</evidence>
<dbReference type="InterPro" id="IPR057286">
    <property type="entry name" value="PUA_NSUN2"/>
</dbReference>
<feature type="region of interest" description="Disordered" evidence="1">
    <location>
        <begin position="203"/>
        <end position="226"/>
    </location>
</feature>
<feature type="domain" description="RNA cytosine-C(5)-methyltransferase NSUN2-like PUA" evidence="3">
    <location>
        <begin position="95"/>
        <end position="174"/>
    </location>
</feature>
<dbReference type="InterPro" id="IPR057285">
    <property type="entry name" value="Pre-PUA_NSUN2"/>
</dbReference>
<accession>A0A058Z136</accession>
<dbReference type="Pfam" id="PF25378">
    <property type="entry name" value="PUA_NSUN2"/>
    <property type="match status" value="1"/>
</dbReference>
<organism evidence="4">
    <name type="scientific">Fonticula alba</name>
    <name type="common">Slime mold</name>
    <dbReference type="NCBI Taxonomy" id="691883"/>
    <lineage>
        <taxon>Eukaryota</taxon>
        <taxon>Rotosphaerida</taxon>
        <taxon>Fonticulaceae</taxon>
        <taxon>Fonticula</taxon>
    </lineage>
</organism>
<dbReference type="EMBL" id="KK198020">
    <property type="protein sequence ID" value="KCV67257.1"/>
    <property type="molecule type" value="Genomic_DNA"/>
</dbReference>